<dbReference type="Proteomes" id="UP000078541">
    <property type="component" value="Unassembled WGS sequence"/>
</dbReference>
<dbReference type="PANTHER" id="PTHR31511">
    <property type="entry name" value="PROTEIN CBG23764"/>
    <property type="match status" value="1"/>
</dbReference>
<evidence type="ECO:0000313" key="2">
    <source>
        <dbReference type="Proteomes" id="UP000078541"/>
    </source>
</evidence>
<evidence type="ECO:0000313" key="1">
    <source>
        <dbReference type="EMBL" id="KYN35076.1"/>
    </source>
</evidence>
<dbReference type="SUPFAM" id="SSF56672">
    <property type="entry name" value="DNA/RNA polymerases"/>
    <property type="match status" value="1"/>
</dbReference>
<dbReference type="GO" id="GO:0071897">
    <property type="term" value="P:DNA biosynthetic process"/>
    <property type="evidence" value="ECO:0007669"/>
    <property type="project" value="UniProtKB-ARBA"/>
</dbReference>
<dbReference type="EMBL" id="KQ981829">
    <property type="protein sequence ID" value="KYN35076.1"/>
    <property type="molecule type" value="Genomic_DNA"/>
</dbReference>
<dbReference type="PANTHER" id="PTHR31511:SF12">
    <property type="entry name" value="RHO TERMINATION FACTOR N-TERMINAL DOMAIN-CONTAINING PROTEIN"/>
    <property type="match status" value="1"/>
</dbReference>
<organism evidence="1 2">
    <name type="scientific">Trachymyrmex septentrionalis</name>
    <dbReference type="NCBI Taxonomy" id="34720"/>
    <lineage>
        <taxon>Eukaryota</taxon>
        <taxon>Metazoa</taxon>
        <taxon>Ecdysozoa</taxon>
        <taxon>Arthropoda</taxon>
        <taxon>Hexapoda</taxon>
        <taxon>Insecta</taxon>
        <taxon>Pterygota</taxon>
        <taxon>Neoptera</taxon>
        <taxon>Endopterygota</taxon>
        <taxon>Hymenoptera</taxon>
        <taxon>Apocrita</taxon>
        <taxon>Aculeata</taxon>
        <taxon>Formicoidea</taxon>
        <taxon>Formicidae</taxon>
        <taxon>Myrmicinae</taxon>
        <taxon>Trachymyrmex</taxon>
    </lineage>
</organism>
<reference evidence="1 2" key="1">
    <citation type="submission" date="2016-03" db="EMBL/GenBank/DDBJ databases">
        <title>Trachymyrmex septentrionalis WGS genome.</title>
        <authorList>
            <person name="Nygaard S."/>
            <person name="Hu H."/>
            <person name="Boomsma J."/>
            <person name="Zhang G."/>
        </authorList>
    </citation>
    <scope>NUCLEOTIDE SEQUENCE [LARGE SCALE GENOMIC DNA]</scope>
    <source>
        <strain evidence="1">Tsep2-gDNA-1</strain>
        <tissue evidence="1">Whole body</tissue>
    </source>
</reference>
<gene>
    <name evidence="1" type="ORF">ALC56_10596</name>
</gene>
<protein>
    <recommendedName>
        <fullName evidence="3">DNA-directed DNA polymerase</fullName>
    </recommendedName>
</protein>
<dbReference type="InterPro" id="IPR043502">
    <property type="entry name" value="DNA/RNA_pol_sf"/>
</dbReference>
<sequence length="264" mass="31011">MTDDILAALEKFQERDSRYTNCFCIYSDKKSCITPMTKTFRNKLKIIRSKFSNLDAEDFDLLTRKGVYEYIDSVDKLNETNLPPRELFYSSLTDETAFDDDYQHADIDMVMFVERGIRGGLYQCSHRYAQTNNKYNASSYDPLEPSTYLMYFDVNNLYGWAMSESLPYGEFQWVDDIERFDVMSVSRYVVYYRNLQQCIQHELHIVIGKSDTKRIKGVKKNVVTLHEVYTVSELKLALSPYDDKRYVISESVTTLPSEHYKIPL</sequence>
<evidence type="ECO:0008006" key="3">
    <source>
        <dbReference type="Google" id="ProtNLM"/>
    </source>
</evidence>
<name>A0A151JTQ7_9HYME</name>
<dbReference type="STRING" id="34720.A0A151JTQ7"/>
<dbReference type="AlphaFoldDB" id="A0A151JTQ7"/>
<proteinExistence type="predicted"/>
<accession>A0A151JTQ7</accession>
<keyword evidence="2" id="KW-1185">Reference proteome</keyword>